<dbReference type="Proteomes" id="UP000195947">
    <property type="component" value="Unassembled WGS sequence"/>
</dbReference>
<evidence type="ECO:0000313" key="2">
    <source>
        <dbReference type="EMBL" id="SFH70788.1"/>
    </source>
</evidence>
<accession>A0AB38BH34</accession>
<dbReference type="EMBL" id="FJMZ01000003">
    <property type="protein sequence ID" value="CZQ83690.1"/>
    <property type="molecule type" value="Genomic_DNA"/>
</dbReference>
<dbReference type="Proteomes" id="UP000199686">
    <property type="component" value="Unassembled WGS sequence"/>
</dbReference>
<comment type="caution">
    <text evidence="2">The sequence shown here is derived from an EMBL/GenBank/DDBJ whole genome shotgun (WGS) entry which is preliminary data.</text>
</comment>
<evidence type="ECO:0000313" key="1">
    <source>
        <dbReference type="EMBL" id="CZQ83690.1"/>
    </source>
</evidence>
<sequence>MTEKIYITCAAYRNEDEQLTMMEGDPIELVFLTTVIVNAVRREFMKAGYSDFESKALIIGGIEEFWGKNTQQEVEGK</sequence>
<evidence type="ECO:0000313" key="4">
    <source>
        <dbReference type="Proteomes" id="UP000199686"/>
    </source>
</evidence>
<organism evidence="2 4">
    <name type="scientific">Trichococcus flocculiformis</name>
    <dbReference type="NCBI Taxonomy" id="82803"/>
    <lineage>
        <taxon>Bacteria</taxon>
        <taxon>Bacillati</taxon>
        <taxon>Bacillota</taxon>
        <taxon>Bacilli</taxon>
        <taxon>Lactobacillales</taxon>
        <taxon>Carnobacteriaceae</taxon>
        <taxon>Trichococcus</taxon>
    </lineage>
</organism>
<name>A0AB38BH34_9LACT</name>
<gene>
    <name evidence="2" type="ORF">SAMN04488507_101047</name>
    <name evidence="1" type="ORF">TFLO_420</name>
</gene>
<reference evidence="1 3" key="1">
    <citation type="submission" date="2016-02" db="EMBL/GenBank/DDBJ databases">
        <authorList>
            <person name="Strepis N."/>
        </authorList>
    </citation>
    <scope>NUCLEOTIDE SEQUENCE [LARGE SCALE GENOMIC DNA]</scope>
    <source>
        <strain evidence="1">Trichococcus flocculiformis</strain>
    </source>
</reference>
<dbReference type="RefSeq" id="WP_086988148.1">
    <property type="nucleotide sequence ID" value="NZ_FJMZ01000003.1"/>
</dbReference>
<dbReference type="EMBL" id="FOQC01000010">
    <property type="protein sequence ID" value="SFH70788.1"/>
    <property type="molecule type" value="Genomic_DNA"/>
</dbReference>
<evidence type="ECO:0000313" key="3">
    <source>
        <dbReference type="Proteomes" id="UP000195947"/>
    </source>
</evidence>
<evidence type="ECO:0008006" key="5">
    <source>
        <dbReference type="Google" id="ProtNLM"/>
    </source>
</evidence>
<protein>
    <recommendedName>
        <fullName evidence="5">Phage protein</fullName>
    </recommendedName>
</protein>
<dbReference type="AlphaFoldDB" id="A0AB38BH34"/>
<keyword evidence="3" id="KW-1185">Reference proteome</keyword>
<reference evidence="2 4" key="2">
    <citation type="submission" date="2016-10" db="EMBL/GenBank/DDBJ databases">
        <authorList>
            <person name="Varghese N."/>
            <person name="Submissions S."/>
        </authorList>
    </citation>
    <scope>NUCLEOTIDE SEQUENCE [LARGE SCALE GENOMIC DNA]</scope>
    <source>
        <strain evidence="2 4">DSM 2094</strain>
    </source>
</reference>
<proteinExistence type="predicted"/>